<dbReference type="RefSeq" id="WP_198578841.1">
    <property type="nucleotide sequence ID" value="NZ_JADWOX010000032.1"/>
</dbReference>
<evidence type="ECO:0000313" key="2">
    <source>
        <dbReference type="Proteomes" id="UP000639859"/>
    </source>
</evidence>
<organism evidence="1 2">
    <name type="scientific">Caulobacter hibisci</name>
    <dbReference type="NCBI Taxonomy" id="2035993"/>
    <lineage>
        <taxon>Bacteria</taxon>
        <taxon>Pseudomonadati</taxon>
        <taxon>Pseudomonadota</taxon>
        <taxon>Alphaproteobacteria</taxon>
        <taxon>Caulobacterales</taxon>
        <taxon>Caulobacteraceae</taxon>
        <taxon>Caulobacter</taxon>
    </lineage>
</organism>
<protein>
    <submittedName>
        <fullName evidence="1">Uncharacterized protein</fullName>
    </submittedName>
</protein>
<comment type="caution">
    <text evidence="1">The sequence shown here is derived from an EMBL/GenBank/DDBJ whole genome shotgun (WGS) entry which is preliminary data.</text>
</comment>
<evidence type="ECO:0000313" key="1">
    <source>
        <dbReference type="EMBL" id="MBI1686959.1"/>
    </source>
</evidence>
<accession>A0ABS0T514</accession>
<name>A0ABS0T514_9CAUL</name>
<sequence length="143" mass="15962">MMQTARYRALLRSLFASVLQSDLSAADLQALASELRRGRLADELAYMIEQTSKHFRDPPDMASDDLRALERLIKDKRLTKSAVYNIISSIDAGSKAPESATLRQMLQDFLSSASSKQIEKLLDVLGSVEGVDPYLKGITDRER</sequence>
<dbReference type="EMBL" id="JADWOX010000032">
    <property type="protein sequence ID" value="MBI1686959.1"/>
    <property type="molecule type" value="Genomic_DNA"/>
</dbReference>
<keyword evidence="2" id="KW-1185">Reference proteome</keyword>
<proteinExistence type="predicted"/>
<gene>
    <name evidence="1" type="ORF">I4Q42_25090</name>
</gene>
<dbReference type="Proteomes" id="UP000639859">
    <property type="component" value="Unassembled WGS sequence"/>
</dbReference>
<reference evidence="1 2" key="1">
    <citation type="submission" date="2020-11" db="EMBL/GenBank/DDBJ databases">
        <title>genome sequence of strain KACC 18849.</title>
        <authorList>
            <person name="Gao J."/>
            <person name="Zhang X."/>
        </authorList>
    </citation>
    <scope>NUCLEOTIDE SEQUENCE [LARGE SCALE GENOMIC DNA]</scope>
    <source>
        <strain evidence="1 2">KACC 18849</strain>
    </source>
</reference>